<proteinExistence type="predicted"/>
<sequence>MLNIYLDYLYAVIKFSRPGHTEMGNEPYMVIPRWYALQICRLQLI</sequence>
<name>A0A379UTA6_SALET</name>
<accession>A0A379UTA6</accession>
<gene>
    <name evidence="1" type="ORF">NCTC5798_01731</name>
</gene>
<dbReference type="Proteomes" id="UP000255534">
    <property type="component" value="Unassembled WGS sequence"/>
</dbReference>
<protein>
    <submittedName>
        <fullName evidence="1">Uncharacterized protein</fullName>
    </submittedName>
</protein>
<reference evidence="1 2" key="1">
    <citation type="submission" date="2018-06" db="EMBL/GenBank/DDBJ databases">
        <authorList>
            <consortium name="Pathogen Informatics"/>
            <person name="Doyle S."/>
        </authorList>
    </citation>
    <scope>NUCLEOTIDE SEQUENCE [LARGE SCALE GENOMIC DNA]</scope>
    <source>
        <strain evidence="1 2">NCTC5798</strain>
    </source>
</reference>
<dbReference type="EMBL" id="UGXK01000001">
    <property type="protein sequence ID" value="SUG70612.1"/>
    <property type="molecule type" value="Genomic_DNA"/>
</dbReference>
<dbReference type="AlphaFoldDB" id="A0A379UTA6"/>
<evidence type="ECO:0000313" key="2">
    <source>
        <dbReference type="Proteomes" id="UP000255534"/>
    </source>
</evidence>
<organism evidence="1 2">
    <name type="scientific">Salmonella enterica I</name>
    <dbReference type="NCBI Taxonomy" id="59201"/>
    <lineage>
        <taxon>Bacteria</taxon>
        <taxon>Pseudomonadati</taxon>
        <taxon>Pseudomonadota</taxon>
        <taxon>Gammaproteobacteria</taxon>
        <taxon>Enterobacterales</taxon>
        <taxon>Enterobacteriaceae</taxon>
        <taxon>Salmonella</taxon>
    </lineage>
</organism>
<evidence type="ECO:0000313" key="1">
    <source>
        <dbReference type="EMBL" id="SUG70612.1"/>
    </source>
</evidence>